<evidence type="ECO:0000313" key="3">
    <source>
        <dbReference type="Proteomes" id="UP000476310"/>
    </source>
</evidence>
<organism evidence="2 3">
    <name type="scientific">Streptomyces rhizosphaericus</name>
    <dbReference type="NCBI Taxonomy" id="114699"/>
    <lineage>
        <taxon>Bacteria</taxon>
        <taxon>Bacillati</taxon>
        <taxon>Actinomycetota</taxon>
        <taxon>Actinomycetes</taxon>
        <taxon>Kitasatosporales</taxon>
        <taxon>Streptomycetaceae</taxon>
        <taxon>Streptomyces</taxon>
        <taxon>Streptomyces violaceusniger group</taxon>
    </lineage>
</organism>
<reference evidence="2" key="1">
    <citation type="submission" date="2020-02" db="EMBL/GenBank/DDBJ databases">
        <title>A new Streptomyces sp. for controlling soil-borne diseases.</title>
        <authorList>
            <person name="Li X."/>
            <person name="Tian Y."/>
            <person name="Gao K."/>
        </authorList>
    </citation>
    <scope>NUCLEOTIDE SEQUENCE [LARGE SCALE GENOMIC DNA]</scope>
    <source>
        <strain evidence="2">0250</strain>
    </source>
</reference>
<dbReference type="RefSeq" id="WP_164426381.1">
    <property type="nucleotide sequence ID" value="NZ_JAAIKT010000010.1"/>
</dbReference>
<name>A0A6G4ACN7_9ACTN</name>
<comment type="caution">
    <text evidence="2">The sequence shown here is derived from an EMBL/GenBank/DDBJ whole genome shotgun (WGS) entry which is preliminary data.</text>
</comment>
<dbReference type="Proteomes" id="UP000476310">
    <property type="component" value="Unassembled WGS sequence"/>
</dbReference>
<sequence length="361" mass="40111">MPKSDVIDLCRRYTGETWAGAKERIDRLPSGSPLIPSARGDQAFLDSQILRALLEHPTTYTTRPLRVLRVIPGKQRTAIRFAADSDPDGLAELIAWGLFSSGGKDDLRGISGLRVIKAAHGRLDLGLHGTTARLRPDGVPDRAWARAEEIRFRTGAEHGEPSPCRYRGLTPGERAFAYEHGWFDEAWRKTAAFGSALLRRLLIFRSGADWLDMAGFTKHVNTYGFRLTFAGARWTDHEVLIGHLTHPLCGIALEEDMRTCTCSYGERGCRLWFDGPGQTPGRLDLQMIDAGADCEIAEYNQALTFTGSPSHEIAHVTGSPPGTSAECAPNCHRSHDTVAHLEREAEARRKEYDRLRRGARR</sequence>
<dbReference type="EMBL" id="JAAIKT010000010">
    <property type="protein sequence ID" value="NEW71032.1"/>
    <property type="molecule type" value="Genomic_DNA"/>
</dbReference>
<keyword evidence="3" id="KW-1185">Reference proteome</keyword>
<evidence type="ECO:0000313" key="2">
    <source>
        <dbReference type="EMBL" id="NEW71032.1"/>
    </source>
</evidence>
<protein>
    <submittedName>
        <fullName evidence="2">Uncharacterized protein</fullName>
    </submittedName>
</protein>
<evidence type="ECO:0000256" key="1">
    <source>
        <dbReference type="SAM" id="MobiDB-lite"/>
    </source>
</evidence>
<proteinExistence type="predicted"/>
<accession>A0A6G4ACN7</accession>
<gene>
    <name evidence="2" type="ORF">G4H13_11615</name>
</gene>
<dbReference type="AlphaFoldDB" id="A0A6G4ACN7"/>
<feature type="region of interest" description="Disordered" evidence="1">
    <location>
        <begin position="342"/>
        <end position="361"/>
    </location>
</feature>